<dbReference type="CDD" id="cd04724">
    <property type="entry name" value="Tryptophan_synthase_alpha"/>
    <property type="match status" value="1"/>
</dbReference>
<dbReference type="PANTHER" id="PTHR43406">
    <property type="entry name" value="TRYPTOPHAN SYNTHASE, ALPHA CHAIN"/>
    <property type="match status" value="1"/>
</dbReference>
<evidence type="ECO:0000256" key="5">
    <source>
        <dbReference type="ARBA" id="ARBA00022822"/>
    </source>
</evidence>
<name>A0A1C7I6U8_9FIRM</name>
<dbReference type="OrthoDB" id="9804578at2"/>
<comment type="pathway">
    <text evidence="2 9">Amino-acid biosynthesis; L-tryptophan biosynthesis; L-tryptophan from chorismate: step 5/5.</text>
</comment>
<evidence type="ECO:0000256" key="10">
    <source>
        <dbReference type="RuleBase" id="RU003662"/>
    </source>
</evidence>
<dbReference type="Gene3D" id="3.20.20.70">
    <property type="entry name" value="Aldolase class I"/>
    <property type="match status" value="1"/>
</dbReference>
<evidence type="ECO:0000256" key="1">
    <source>
        <dbReference type="ARBA" id="ARBA00003365"/>
    </source>
</evidence>
<comment type="catalytic activity">
    <reaction evidence="8 9">
        <text>(1S,2R)-1-C-(indol-3-yl)glycerol 3-phosphate + L-serine = D-glyceraldehyde 3-phosphate + L-tryptophan + H2O</text>
        <dbReference type="Rhea" id="RHEA:10532"/>
        <dbReference type="ChEBI" id="CHEBI:15377"/>
        <dbReference type="ChEBI" id="CHEBI:33384"/>
        <dbReference type="ChEBI" id="CHEBI:57912"/>
        <dbReference type="ChEBI" id="CHEBI:58866"/>
        <dbReference type="ChEBI" id="CHEBI:59776"/>
        <dbReference type="EC" id="4.2.1.20"/>
    </reaction>
</comment>
<evidence type="ECO:0000256" key="8">
    <source>
        <dbReference type="ARBA" id="ARBA00049047"/>
    </source>
</evidence>
<dbReference type="UniPathway" id="UPA00035">
    <property type="reaction ID" value="UER00044"/>
</dbReference>
<dbReference type="KEGG" id="byl:A4V09_05865"/>
<dbReference type="EC" id="4.2.1.20" evidence="9"/>
<proteinExistence type="inferred from homology"/>
<feature type="active site" description="Proton acceptor" evidence="9">
    <location>
        <position position="55"/>
    </location>
</feature>
<gene>
    <name evidence="9" type="primary">trpA</name>
    <name evidence="11" type="ORF">A4V09_05865</name>
</gene>
<dbReference type="Pfam" id="PF00290">
    <property type="entry name" value="Trp_syntA"/>
    <property type="match status" value="1"/>
</dbReference>
<dbReference type="FunFam" id="3.20.20.70:FF:000037">
    <property type="entry name" value="Tryptophan synthase alpha chain"/>
    <property type="match status" value="1"/>
</dbReference>
<dbReference type="GO" id="GO:0004834">
    <property type="term" value="F:tryptophan synthase activity"/>
    <property type="evidence" value="ECO:0007669"/>
    <property type="project" value="UniProtKB-UniRule"/>
</dbReference>
<dbReference type="PANTHER" id="PTHR43406:SF1">
    <property type="entry name" value="TRYPTOPHAN SYNTHASE ALPHA CHAIN, CHLOROPLASTIC"/>
    <property type="match status" value="1"/>
</dbReference>
<evidence type="ECO:0000256" key="2">
    <source>
        <dbReference type="ARBA" id="ARBA00004733"/>
    </source>
</evidence>
<evidence type="ECO:0000256" key="3">
    <source>
        <dbReference type="ARBA" id="ARBA00011270"/>
    </source>
</evidence>
<evidence type="ECO:0000313" key="12">
    <source>
        <dbReference type="Proteomes" id="UP000092574"/>
    </source>
</evidence>
<dbReference type="NCBIfam" id="TIGR00262">
    <property type="entry name" value="trpA"/>
    <property type="match status" value="1"/>
</dbReference>
<dbReference type="SUPFAM" id="SSF51366">
    <property type="entry name" value="Ribulose-phoshate binding barrel"/>
    <property type="match status" value="1"/>
</dbReference>
<keyword evidence="5 9" id="KW-0822">Tryptophan biosynthesis</keyword>
<reference evidence="11" key="1">
    <citation type="submission" date="2017-04" db="EMBL/GenBank/DDBJ databases">
        <title>Complete Genome Sequences of Twelve Strains of a Stable Defined Moderately Diverse Mouse Microbiota 2 (sDMDMm2).</title>
        <authorList>
            <person name="Uchimura Y."/>
            <person name="Wyss M."/>
            <person name="Brugiroux S."/>
            <person name="Limenitakis J.P."/>
            <person name="Stecher B."/>
            <person name="McCoy K.D."/>
            <person name="Macpherson A.J."/>
        </authorList>
    </citation>
    <scope>NUCLEOTIDE SEQUENCE</scope>
    <source>
        <strain evidence="11">YL58</strain>
    </source>
</reference>
<dbReference type="GO" id="GO:0005829">
    <property type="term" value="C:cytosol"/>
    <property type="evidence" value="ECO:0007669"/>
    <property type="project" value="TreeGrafter"/>
</dbReference>
<comment type="similarity">
    <text evidence="9 10">Belongs to the TrpA family.</text>
</comment>
<keyword evidence="6 9" id="KW-0057">Aromatic amino acid biosynthesis</keyword>
<evidence type="ECO:0000256" key="9">
    <source>
        <dbReference type="HAMAP-Rule" id="MF_00131"/>
    </source>
</evidence>
<evidence type="ECO:0000256" key="6">
    <source>
        <dbReference type="ARBA" id="ARBA00023141"/>
    </source>
</evidence>
<keyword evidence="12" id="KW-1185">Reference proteome</keyword>
<dbReference type="InterPro" id="IPR013785">
    <property type="entry name" value="Aldolase_TIM"/>
</dbReference>
<evidence type="ECO:0000256" key="7">
    <source>
        <dbReference type="ARBA" id="ARBA00023239"/>
    </source>
</evidence>
<comment type="subunit">
    <text evidence="3 9">Tetramer of two alpha and two beta chains.</text>
</comment>
<dbReference type="Proteomes" id="UP000092574">
    <property type="component" value="Chromosome"/>
</dbReference>
<protein>
    <recommendedName>
        <fullName evidence="9">Tryptophan synthase alpha chain</fullName>
        <ecNumber evidence="9">4.2.1.20</ecNumber>
    </recommendedName>
</protein>
<dbReference type="EMBL" id="CP015405">
    <property type="protein sequence ID" value="ANU75331.1"/>
    <property type="molecule type" value="Genomic_DNA"/>
</dbReference>
<dbReference type="InterPro" id="IPR002028">
    <property type="entry name" value="Trp_synthase_suA"/>
</dbReference>
<dbReference type="InterPro" id="IPR011060">
    <property type="entry name" value="RibuloseP-bd_barrel"/>
</dbReference>
<accession>A0A1C7I6U8</accession>
<dbReference type="AlphaFoldDB" id="A0A1C7I6U8"/>
<feature type="active site" description="Proton acceptor" evidence="9">
    <location>
        <position position="44"/>
    </location>
</feature>
<evidence type="ECO:0000313" key="11">
    <source>
        <dbReference type="EMBL" id="ANU75331.1"/>
    </source>
</evidence>
<dbReference type="HAMAP" id="MF_00131">
    <property type="entry name" value="Trp_synth_alpha"/>
    <property type="match status" value="1"/>
</dbReference>
<keyword evidence="7 9" id="KW-0456">Lyase</keyword>
<sequence>MSKIYQAFENKKAFIPFITGGDPTLDVTEQLLYAMEEAGADLIEIGIPFSDPTAEGPVIQEANERALKAGCTTDKLFDMIKRARKKVTVPIVFLTYVNPIFTYGKERFMKKCVECGVDGIIVPDMPYEEIQELAPACDTFGIDIIPLIAPTSNARITMIAKEAKGYIYCVSSLGVTGVRSQIKTDIGSMVELVRQATDVPCAVGFGISTPQQAYDMAKVSDGAIVGSAIVKIVAKYGKGCVPHVAEYVKEMKAAVDRANG</sequence>
<dbReference type="RefSeq" id="WP_065541538.1">
    <property type="nucleotide sequence ID" value="NZ_CP015405.2"/>
</dbReference>
<comment type="function">
    <text evidence="1 9">The alpha subunit is responsible for the aldol cleavage of indoleglycerol phosphate to indole and glyceraldehyde 3-phosphate.</text>
</comment>
<evidence type="ECO:0000256" key="4">
    <source>
        <dbReference type="ARBA" id="ARBA00022605"/>
    </source>
</evidence>
<keyword evidence="4 9" id="KW-0028">Amino-acid biosynthesis</keyword>
<dbReference type="STRING" id="1796616.A4V09_05865"/>
<organism evidence="11 12">
    <name type="scientific">Blautia pseudococcoides</name>
    <dbReference type="NCBI Taxonomy" id="1796616"/>
    <lineage>
        <taxon>Bacteria</taxon>
        <taxon>Bacillati</taxon>
        <taxon>Bacillota</taxon>
        <taxon>Clostridia</taxon>
        <taxon>Lachnospirales</taxon>
        <taxon>Lachnospiraceae</taxon>
        <taxon>Blautia</taxon>
    </lineage>
</organism>